<dbReference type="Proteomes" id="UP001153331">
    <property type="component" value="Unassembled WGS sequence"/>
</dbReference>
<sequence>MLLGAHPVPRPLFECTHRRVDDPVIANRQHADYGDEYRLCFGLLHRKLAEYNVLPERAYEMDGKGFMIGVAEKRKWIRGAIPLKAVQPVSGPYRYDVKRLASRSPLPVSVAHVRRTCLDNSVLLLAATAPTRHRRAGIASPKSNSPLSLA</sequence>
<protein>
    <submittedName>
        <fullName evidence="1">Uncharacterized protein</fullName>
    </submittedName>
</protein>
<comment type="caution">
    <text evidence="1">The sequence shown here is derived from an EMBL/GenBank/DDBJ whole genome shotgun (WGS) entry which is preliminary data.</text>
</comment>
<name>A0ACC2IGF7_9PLEO</name>
<organism evidence="1 2">
    <name type="scientific">Boeremia exigua</name>
    <dbReference type="NCBI Taxonomy" id="749465"/>
    <lineage>
        <taxon>Eukaryota</taxon>
        <taxon>Fungi</taxon>
        <taxon>Dikarya</taxon>
        <taxon>Ascomycota</taxon>
        <taxon>Pezizomycotina</taxon>
        <taxon>Dothideomycetes</taxon>
        <taxon>Pleosporomycetidae</taxon>
        <taxon>Pleosporales</taxon>
        <taxon>Pleosporineae</taxon>
        <taxon>Didymellaceae</taxon>
        <taxon>Boeremia</taxon>
    </lineage>
</organism>
<gene>
    <name evidence="1" type="ORF">OPT61_g3806</name>
</gene>
<keyword evidence="2" id="KW-1185">Reference proteome</keyword>
<accession>A0ACC2IGF7</accession>
<evidence type="ECO:0000313" key="1">
    <source>
        <dbReference type="EMBL" id="KAJ8114286.1"/>
    </source>
</evidence>
<evidence type="ECO:0000313" key="2">
    <source>
        <dbReference type="Proteomes" id="UP001153331"/>
    </source>
</evidence>
<dbReference type="EMBL" id="JAPHNI010000203">
    <property type="protein sequence ID" value="KAJ8114286.1"/>
    <property type="molecule type" value="Genomic_DNA"/>
</dbReference>
<proteinExistence type="predicted"/>
<reference evidence="1" key="1">
    <citation type="submission" date="2022-11" db="EMBL/GenBank/DDBJ databases">
        <title>Genome Sequence of Boeremia exigua.</title>
        <authorList>
            <person name="Buettner E."/>
        </authorList>
    </citation>
    <scope>NUCLEOTIDE SEQUENCE</scope>
    <source>
        <strain evidence="1">CU02</strain>
    </source>
</reference>